<evidence type="ECO:0000313" key="2">
    <source>
        <dbReference type="Proteomes" id="UP000029981"/>
    </source>
</evidence>
<dbReference type="Gramene" id="KGN49634">
    <property type="protein sequence ID" value="KGN49634"/>
    <property type="gene ID" value="Csa_5G034250"/>
</dbReference>
<evidence type="ECO:0000313" key="1">
    <source>
        <dbReference type="EMBL" id="KGN49634.1"/>
    </source>
</evidence>
<reference evidence="1 2" key="3">
    <citation type="journal article" date="2010" name="BMC Genomics">
        <title>Transcriptome sequencing and comparative analysis of cucumber flowers with different sex types.</title>
        <authorList>
            <person name="Guo S."/>
            <person name="Zheng Y."/>
            <person name="Joung J.G."/>
            <person name="Liu S."/>
            <person name="Zhang Z."/>
            <person name="Crasta O.R."/>
            <person name="Sobral B.W."/>
            <person name="Xu Y."/>
            <person name="Huang S."/>
            <person name="Fei Z."/>
        </authorList>
    </citation>
    <scope>NUCLEOTIDE SEQUENCE [LARGE SCALE GENOMIC DNA]</scope>
    <source>
        <strain evidence="2">cv. 9930</strain>
    </source>
</reference>
<proteinExistence type="predicted"/>
<dbReference type="AlphaFoldDB" id="A0A0A0KLA5"/>
<name>A0A0A0KLA5_CUCSA</name>
<reference evidence="1 2" key="4">
    <citation type="journal article" date="2011" name="BMC Genomics">
        <title>RNA-Seq improves annotation of protein-coding genes in the cucumber genome.</title>
        <authorList>
            <person name="Li Z."/>
            <person name="Zhang Z."/>
            <person name="Yan P."/>
            <person name="Huang S."/>
            <person name="Fei Z."/>
            <person name="Lin K."/>
        </authorList>
    </citation>
    <scope>NUCLEOTIDE SEQUENCE [LARGE SCALE GENOMIC DNA]</scope>
    <source>
        <strain evidence="2">cv. 9930</strain>
    </source>
</reference>
<organism evidence="1 2">
    <name type="scientific">Cucumis sativus</name>
    <name type="common">Cucumber</name>
    <dbReference type="NCBI Taxonomy" id="3659"/>
    <lineage>
        <taxon>Eukaryota</taxon>
        <taxon>Viridiplantae</taxon>
        <taxon>Streptophyta</taxon>
        <taxon>Embryophyta</taxon>
        <taxon>Tracheophyta</taxon>
        <taxon>Spermatophyta</taxon>
        <taxon>Magnoliopsida</taxon>
        <taxon>eudicotyledons</taxon>
        <taxon>Gunneridae</taxon>
        <taxon>Pentapetalae</taxon>
        <taxon>rosids</taxon>
        <taxon>fabids</taxon>
        <taxon>Cucurbitales</taxon>
        <taxon>Cucurbitaceae</taxon>
        <taxon>Benincaseae</taxon>
        <taxon>Cucumis</taxon>
    </lineage>
</organism>
<protein>
    <submittedName>
        <fullName evidence="1">Uncharacterized protein</fullName>
    </submittedName>
</protein>
<dbReference type="EMBL" id="CM002926">
    <property type="protein sequence ID" value="KGN49634.1"/>
    <property type="molecule type" value="Genomic_DNA"/>
</dbReference>
<accession>A0A0A0KLA5</accession>
<reference evidence="1 2" key="2">
    <citation type="journal article" date="2009" name="PLoS ONE">
        <title>An integrated genetic and cytogenetic map of the cucumber genome.</title>
        <authorList>
            <person name="Ren Y."/>
            <person name="Zhang Z."/>
            <person name="Liu J."/>
            <person name="Staub J.E."/>
            <person name="Han Y."/>
            <person name="Cheng Z."/>
            <person name="Li X."/>
            <person name="Lu J."/>
            <person name="Miao H."/>
            <person name="Kang H."/>
            <person name="Xie B."/>
            <person name="Gu X."/>
            <person name="Wang X."/>
            <person name="Du Y."/>
            <person name="Jin W."/>
            <person name="Huang S."/>
        </authorList>
    </citation>
    <scope>NUCLEOTIDE SEQUENCE [LARGE SCALE GENOMIC DNA]</scope>
    <source>
        <strain evidence="2">cv. 9930</strain>
    </source>
</reference>
<keyword evidence="2" id="KW-1185">Reference proteome</keyword>
<sequence>MLEVANCRHRDGTLEVPSCQHATSVSIARVGRNAFLTPSRCRVGNDFLDALLSTFFLTTQCISGEPFPKLFVIYTDTFLHMETLEFL</sequence>
<dbReference type="Proteomes" id="UP000029981">
    <property type="component" value="Chromosome 5"/>
</dbReference>
<reference evidence="1 2" key="1">
    <citation type="journal article" date="2009" name="Nat. Genet.">
        <title>The genome of the cucumber, Cucumis sativus L.</title>
        <authorList>
            <person name="Huang S."/>
            <person name="Li R."/>
            <person name="Zhang Z."/>
            <person name="Li L."/>
            <person name="Gu X."/>
            <person name="Fan W."/>
            <person name="Lucas W.J."/>
            <person name="Wang X."/>
            <person name="Xie B."/>
            <person name="Ni P."/>
            <person name="Ren Y."/>
            <person name="Zhu H."/>
            <person name="Li J."/>
            <person name="Lin K."/>
            <person name="Jin W."/>
            <person name="Fei Z."/>
            <person name="Li G."/>
            <person name="Staub J."/>
            <person name="Kilian A."/>
            <person name="van der Vossen E.A."/>
            <person name="Wu Y."/>
            <person name="Guo J."/>
            <person name="He J."/>
            <person name="Jia Z."/>
            <person name="Ren Y."/>
            <person name="Tian G."/>
            <person name="Lu Y."/>
            <person name="Ruan J."/>
            <person name="Qian W."/>
            <person name="Wang M."/>
            <person name="Huang Q."/>
            <person name="Li B."/>
            <person name="Xuan Z."/>
            <person name="Cao J."/>
            <person name="Asan"/>
            <person name="Wu Z."/>
            <person name="Zhang J."/>
            <person name="Cai Q."/>
            <person name="Bai Y."/>
            <person name="Zhao B."/>
            <person name="Han Y."/>
            <person name="Li Y."/>
            <person name="Li X."/>
            <person name="Wang S."/>
            <person name="Shi Q."/>
            <person name="Liu S."/>
            <person name="Cho W.K."/>
            <person name="Kim J.Y."/>
            <person name="Xu Y."/>
            <person name="Heller-Uszynska K."/>
            <person name="Miao H."/>
            <person name="Cheng Z."/>
            <person name="Zhang S."/>
            <person name="Wu J."/>
            <person name="Yang Y."/>
            <person name="Kang H."/>
            <person name="Li M."/>
            <person name="Liang H."/>
            <person name="Ren X."/>
            <person name="Shi Z."/>
            <person name="Wen M."/>
            <person name="Jian M."/>
            <person name="Yang H."/>
            <person name="Zhang G."/>
            <person name="Yang Z."/>
            <person name="Chen R."/>
            <person name="Liu S."/>
            <person name="Li J."/>
            <person name="Ma L."/>
            <person name="Liu H."/>
            <person name="Zhou Y."/>
            <person name="Zhao J."/>
            <person name="Fang X."/>
            <person name="Li G."/>
            <person name="Fang L."/>
            <person name="Li Y."/>
            <person name="Liu D."/>
            <person name="Zheng H."/>
            <person name="Zhang Y."/>
            <person name="Qin N."/>
            <person name="Li Z."/>
            <person name="Yang G."/>
            <person name="Yang S."/>
            <person name="Bolund L."/>
            <person name="Kristiansen K."/>
            <person name="Zheng H."/>
            <person name="Li S."/>
            <person name="Zhang X."/>
            <person name="Yang H."/>
            <person name="Wang J."/>
            <person name="Sun R."/>
            <person name="Zhang B."/>
            <person name="Jiang S."/>
            <person name="Wang J."/>
            <person name="Du Y."/>
            <person name="Li S."/>
        </authorList>
    </citation>
    <scope>NUCLEOTIDE SEQUENCE [LARGE SCALE GENOMIC DNA]</scope>
    <source>
        <strain evidence="2">cv. 9930</strain>
    </source>
</reference>
<gene>
    <name evidence="1" type="ORF">Csa_5G034250</name>
</gene>